<accession>A0A0F9G739</accession>
<keyword evidence="1" id="KW-0472">Membrane</keyword>
<keyword evidence="1" id="KW-1133">Transmembrane helix</keyword>
<feature type="transmembrane region" description="Helical" evidence="1">
    <location>
        <begin position="9"/>
        <end position="29"/>
    </location>
</feature>
<name>A0A0F9G739_9ZZZZ</name>
<sequence length="100" mass="11728">MVKDRTMTIIYSTLGALVFLYFGIFFYTFRSCPIFSIGWGSEGGFFFEWEPKKLECTTLQTILMNLIMITIGAFLVLYLLFYLIERYKEKLTDNIKEVSS</sequence>
<evidence type="ECO:0000256" key="1">
    <source>
        <dbReference type="SAM" id="Phobius"/>
    </source>
</evidence>
<protein>
    <submittedName>
        <fullName evidence="2">Uncharacterized protein</fullName>
    </submittedName>
</protein>
<feature type="transmembrane region" description="Helical" evidence="1">
    <location>
        <begin position="62"/>
        <end position="84"/>
    </location>
</feature>
<comment type="caution">
    <text evidence="2">The sequence shown here is derived from an EMBL/GenBank/DDBJ whole genome shotgun (WGS) entry which is preliminary data.</text>
</comment>
<proteinExistence type="predicted"/>
<reference evidence="2" key="1">
    <citation type="journal article" date="2015" name="Nature">
        <title>Complex archaea that bridge the gap between prokaryotes and eukaryotes.</title>
        <authorList>
            <person name="Spang A."/>
            <person name="Saw J.H."/>
            <person name="Jorgensen S.L."/>
            <person name="Zaremba-Niedzwiedzka K."/>
            <person name="Martijn J."/>
            <person name="Lind A.E."/>
            <person name="van Eijk R."/>
            <person name="Schleper C."/>
            <person name="Guy L."/>
            <person name="Ettema T.J."/>
        </authorList>
    </citation>
    <scope>NUCLEOTIDE SEQUENCE</scope>
</reference>
<evidence type="ECO:0000313" key="2">
    <source>
        <dbReference type="EMBL" id="KKL86241.1"/>
    </source>
</evidence>
<keyword evidence="1" id="KW-0812">Transmembrane</keyword>
<organism evidence="2">
    <name type="scientific">marine sediment metagenome</name>
    <dbReference type="NCBI Taxonomy" id="412755"/>
    <lineage>
        <taxon>unclassified sequences</taxon>
        <taxon>metagenomes</taxon>
        <taxon>ecological metagenomes</taxon>
    </lineage>
</organism>
<dbReference type="AlphaFoldDB" id="A0A0F9G739"/>
<dbReference type="EMBL" id="LAZR01021169">
    <property type="protein sequence ID" value="KKL86241.1"/>
    <property type="molecule type" value="Genomic_DNA"/>
</dbReference>
<gene>
    <name evidence="2" type="ORF">LCGC14_1946670</name>
</gene>